<dbReference type="PROSITE" id="PS51043">
    <property type="entry name" value="DDHD"/>
    <property type="match status" value="1"/>
</dbReference>
<name>A0A7S3V9D6_9STRA</name>
<accession>A0A7S3V9D6</accession>
<sequence length="660" mass="73648">MSSWLGIKDSSMHAERVWFSRLRKEDAWKPLRRTDCIKLNDQGGNGSVLIEYDDSEAEVKLKDNGDGTPTGEVIIECGRSTADSVNNVIRSNFLNIPKREMCSAMWFIAETRSEKDVRLTPIISGRDEILIEIFYQEQLSKTQSSSWLTFSSKNLDSFLRSEVDLEDDSNYKIVVVRVGDTFRLRKRPKTMLSLEGAVDLQRGYGEYIVQGEEEEEALGPVSHLSFVVHGIGEAMWQNDSIQIPAIVESIDQMRCTMNKKMYDDWKQDCLRCKRQDRTLPPAPNRIELIPVEWYNKIHSKSSTLKNHLLSTTLPTIPKLRKIANDVVFDILMYMTPEFCEKVLNCVTNQIVDLYNGFQLIHPHFAEDGSVSLLGHSLGSVITWDMLSLLGDKLNTKAEASGTGTGKGTKEDPIIVDDAINCYSLPDTCDAQSSPAYSAYAGESVGAKSGTWGPSLVTGCKQTLPFVPKFTFFLGSPLGQFLTLRGARPLFSDLKQTGKGNEDDSHRLSPFCLPSGSVYNIFHPSDPVAYRIEPLLMPLDFDDTHMPNPAFVVLDGHGVRLHVKARELGDNFAKSLSGFFKAALDKMPDSSMDEDDASTKPGKKKMRSAFKFKLGGGSDRVDFQLQPGVVDNEYLSAISAHSIYWQNPDLIAFLIQAANSD</sequence>
<dbReference type="EMBL" id="HBIO01012958">
    <property type="protein sequence ID" value="CAE0465240.1"/>
    <property type="molecule type" value="Transcribed_RNA"/>
</dbReference>
<dbReference type="SMART" id="SM01127">
    <property type="entry name" value="DDHD"/>
    <property type="match status" value="1"/>
</dbReference>
<dbReference type="InterPro" id="IPR004177">
    <property type="entry name" value="DDHD_dom"/>
</dbReference>
<dbReference type="GO" id="GO:0005737">
    <property type="term" value="C:cytoplasm"/>
    <property type="evidence" value="ECO:0007669"/>
    <property type="project" value="TreeGrafter"/>
</dbReference>
<evidence type="ECO:0000313" key="2">
    <source>
        <dbReference type="EMBL" id="CAE0465240.1"/>
    </source>
</evidence>
<dbReference type="GO" id="GO:0046872">
    <property type="term" value="F:metal ion binding"/>
    <property type="evidence" value="ECO:0007669"/>
    <property type="project" value="InterPro"/>
</dbReference>
<dbReference type="InterPro" id="IPR058055">
    <property type="entry name" value="PA-PLA1"/>
</dbReference>
<protein>
    <recommendedName>
        <fullName evidence="1">DDHD domain-containing protein</fullName>
    </recommendedName>
</protein>
<dbReference type="Pfam" id="PF02862">
    <property type="entry name" value="DDHD"/>
    <property type="match status" value="2"/>
</dbReference>
<feature type="domain" description="DDHD" evidence="1">
    <location>
        <begin position="463"/>
        <end position="659"/>
    </location>
</feature>
<dbReference type="AlphaFoldDB" id="A0A7S3V9D6"/>
<organism evidence="2">
    <name type="scientific">Chaetoceros debilis</name>
    <dbReference type="NCBI Taxonomy" id="122233"/>
    <lineage>
        <taxon>Eukaryota</taxon>
        <taxon>Sar</taxon>
        <taxon>Stramenopiles</taxon>
        <taxon>Ochrophyta</taxon>
        <taxon>Bacillariophyta</taxon>
        <taxon>Coscinodiscophyceae</taxon>
        <taxon>Chaetocerotophycidae</taxon>
        <taxon>Chaetocerotales</taxon>
        <taxon>Chaetocerotaceae</taxon>
        <taxon>Chaetoceros</taxon>
    </lineage>
</organism>
<proteinExistence type="predicted"/>
<reference evidence="2" key="1">
    <citation type="submission" date="2021-01" db="EMBL/GenBank/DDBJ databases">
        <authorList>
            <person name="Corre E."/>
            <person name="Pelletier E."/>
            <person name="Niang G."/>
            <person name="Scheremetjew M."/>
            <person name="Finn R."/>
            <person name="Kale V."/>
            <person name="Holt S."/>
            <person name="Cochrane G."/>
            <person name="Meng A."/>
            <person name="Brown T."/>
            <person name="Cohen L."/>
        </authorList>
    </citation>
    <scope>NUCLEOTIDE SEQUENCE</scope>
    <source>
        <strain evidence="2">MM31A-1</strain>
    </source>
</reference>
<dbReference type="PANTHER" id="PTHR23509:SF10">
    <property type="entry name" value="LD21067P"/>
    <property type="match status" value="1"/>
</dbReference>
<dbReference type="PANTHER" id="PTHR23509">
    <property type="entry name" value="PA-PL1 PHOSPHOLIPASE FAMILY"/>
    <property type="match status" value="1"/>
</dbReference>
<evidence type="ECO:0000259" key="1">
    <source>
        <dbReference type="PROSITE" id="PS51043"/>
    </source>
</evidence>
<gene>
    <name evidence="2" type="ORF">CDEB00056_LOCUS10081</name>
</gene>
<dbReference type="GO" id="GO:0004620">
    <property type="term" value="F:phospholipase activity"/>
    <property type="evidence" value="ECO:0007669"/>
    <property type="project" value="TreeGrafter"/>
</dbReference>